<dbReference type="RefSeq" id="WP_139086079.1">
    <property type="nucleotide sequence ID" value="NZ_VDFR01000057.1"/>
</dbReference>
<dbReference type="InterPro" id="IPR029062">
    <property type="entry name" value="Class_I_gatase-like"/>
</dbReference>
<dbReference type="InterPro" id="IPR052158">
    <property type="entry name" value="INH-QAR"/>
</dbReference>
<dbReference type="GO" id="GO:0003700">
    <property type="term" value="F:DNA-binding transcription factor activity"/>
    <property type="evidence" value="ECO:0007669"/>
    <property type="project" value="InterPro"/>
</dbReference>
<evidence type="ECO:0000259" key="3">
    <source>
        <dbReference type="PROSITE" id="PS01124"/>
    </source>
</evidence>
<dbReference type="InterPro" id="IPR018060">
    <property type="entry name" value="HTH_AraC"/>
</dbReference>
<organism evidence="4 6">
    <name type="scientific">Mumia zhuanghuii</name>
    <dbReference type="NCBI Taxonomy" id="2585211"/>
    <lineage>
        <taxon>Bacteria</taxon>
        <taxon>Bacillati</taxon>
        <taxon>Actinomycetota</taxon>
        <taxon>Actinomycetes</taxon>
        <taxon>Propionibacteriales</taxon>
        <taxon>Nocardioidaceae</taxon>
        <taxon>Mumia</taxon>
    </lineage>
</organism>
<dbReference type="InterPro" id="IPR009057">
    <property type="entry name" value="Homeodomain-like_sf"/>
</dbReference>
<accession>A0A5C4MIX4</accession>
<dbReference type="OrthoDB" id="3992151at2"/>
<keyword evidence="1" id="KW-0805">Transcription regulation</keyword>
<dbReference type="EMBL" id="VDFR01000057">
    <property type="protein sequence ID" value="TNC46315.1"/>
    <property type="molecule type" value="Genomic_DNA"/>
</dbReference>
<dbReference type="Gene3D" id="1.10.10.60">
    <property type="entry name" value="Homeodomain-like"/>
    <property type="match status" value="1"/>
</dbReference>
<evidence type="ECO:0000313" key="6">
    <source>
        <dbReference type="Proteomes" id="UP000306740"/>
    </source>
</evidence>
<name>A0A5C4MIX4_9ACTN</name>
<dbReference type="InterPro" id="IPR002818">
    <property type="entry name" value="DJ-1/PfpI"/>
</dbReference>
<dbReference type="Proteomes" id="UP000306740">
    <property type="component" value="Unassembled WGS sequence"/>
</dbReference>
<feature type="domain" description="HTH araC/xylS-type" evidence="3">
    <location>
        <begin position="219"/>
        <end position="317"/>
    </location>
</feature>
<dbReference type="GO" id="GO:0043565">
    <property type="term" value="F:sequence-specific DNA binding"/>
    <property type="evidence" value="ECO:0007669"/>
    <property type="project" value="InterPro"/>
</dbReference>
<reference evidence="4 6" key="1">
    <citation type="submission" date="2019-05" db="EMBL/GenBank/DDBJ databases">
        <title>Mumia sp. nov., isolated from the intestinal contents of plateau pika (Ochotona curzoniae) in the Qinghai-Tibet plateau of China.</title>
        <authorList>
            <person name="Tian Z."/>
        </authorList>
    </citation>
    <scope>NUCLEOTIDE SEQUENCE [LARGE SCALE GENOMIC DNA]</scope>
    <source>
        <strain evidence="6">527</strain>
        <strain evidence="4">Z527</strain>
    </source>
</reference>
<comment type="caution">
    <text evidence="4">The sequence shown here is derived from an EMBL/GenBank/DDBJ whole genome shotgun (WGS) entry which is preliminary data.</text>
</comment>
<dbReference type="SUPFAM" id="SSF46689">
    <property type="entry name" value="Homeodomain-like"/>
    <property type="match status" value="2"/>
</dbReference>
<gene>
    <name evidence="5" type="ORF">FHE65_12835</name>
    <name evidence="4" type="ORF">FHE65_22980</name>
</gene>
<dbReference type="SMART" id="SM00342">
    <property type="entry name" value="HTH_ARAC"/>
    <property type="match status" value="1"/>
</dbReference>
<dbReference type="PROSITE" id="PS01124">
    <property type="entry name" value="HTH_ARAC_FAMILY_2"/>
    <property type="match status" value="1"/>
</dbReference>
<dbReference type="SUPFAM" id="SSF52317">
    <property type="entry name" value="Class I glutamine amidotransferase-like"/>
    <property type="match status" value="1"/>
</dbReference>
<evidence type="ECO:0000256" key="1">
    <source>
        <dbReference type="ARBA" id="ARBA00023015"/>
    </source>
</evidence>
<dbReference type="PANTHER" id="PTHR43130">
    <property type="entry name" value="ARAC-FAMILY TRANSCRIPTIONAL REGULATOR"/>
    <property type="match status" value="1"/>
</dbReference>
<evidence type="ECO:0000313" key="4">
    <source>
        <dbReference type="EMBL" id="TNC40486.1"/>
    </source>
</evidence>
<sequence>MAERTVVVVAYEHAELLDIACITTPLMMANLNGPLEVPYRTLVVTPGGLPAVCGSGLTLAADGALEHVPTPVDTVIVSGGTGHERAAESMLVRDHVRRLAGTARRTASVCTGATILAAADLLDGRRATTHWQFAARLARRHPEVVVDPDPIFIRDGAISTAAGVTSALDLTLAFIEEDHGAELARTVSRYLVTYLQRPGSQSQMSIHTAAPATDNAVVRRVTEHVTSDLAAPADAAALADVAGVSVRHLGRVFAAEVGTTPAQYVRSVRLEAAAHLLEETPEPLATIARRCGFGSAEVMRQAFVRQYGTTPSAYRSRARPRHARR</sequence>
<keyword evidence="2" id="KW-0804">Transcription</keyword>
<proteinExistence type="predicted"/>
<dbReference type="CDD" id="cd03137">
    <property type="entry name" value="GATase1_AraC_1"/>
    <property type="match status" value="1"/>
</dbReference>
<dbReference type="AlphaFoldDB" id="A0A5C4MIX4"/>
<evidence type="ECO:0000313" key="5">
    <source>
        <dbReference type="EMBL" id="TNC46315.1"/>
    </source>
</evidence>
<dbReference type="Pfam" id="PF01965">
    <property type="entry name" value="DJ-1_PfpI"/>
    <property type="match status" value="1"/>
</dbReference>
<evidence type="ECO:0000256" key="2">
    <source>
        <dbReference type="ARBA" id="ARBA00023163"/>
    </source>
</evidence>
<protein>
    <submittedName>
        <fullName evidence="4">Helix-turn-helix domain-containing protein</fullName>
    </submittedName>
</protein>
<dbReference type="Pfam" id="PF12833">
    <property type="entry name" value="HTH_18"/>
    <property type="match status" value="1"/>
</dbReference>
<dbReference type="EMBL" id="VDFR01000109">
    <property type="protein sequence ID" value="TNC40486.1"/>
    <property type="molecule type" value="Genomic_DNA"/>
</dbReference>
<dbReference type="Gene3D" id="3.40.50.880">
    <property type="match status" value="1"/>
</dbReference>
<dbReference type="PANTHER" id="PTHR43130:SF3">
    <property type="entry name" value="HTH-TYPE TRANSCRIPTIONAL REGULATOR RV1931C"/>
    <property type="match status" value="1"/>
</dbReference>